<evidence type="ECO:0000313" key="4">
    <source>
        <dbReference type="Proteomes" id="UP000824242"/>
    </source>
</evidence>
<dbReference type="Proteomes" id="UP000824242">
    <property type="component" value="Unassembled WGS sequence"/>
</dbReference>
<dbReference type="GO" id="GO:0016747">
    <property type="term" value="F:acyltransferase activity, transferring groups other than amino-acyl groups"/>
    <property type="evidence" value="ECO:0007669"/>
    <property type="project" value="InterPro"/>
</dbReference>
<protein>
    <submittedName>
        <fullName evidence="3">GNAT family N-acetyltransferase</fullName>
    </submittedName>
</protein>
<dbReference type="EMBL" id="DVGZ01000061">
    <property type="protein sequence ID" value="HIR47223.1"/>
    <property type="molecule type" value="Genomic_DNA"/>
</dbReference>
<dbReference type="CDD" id="cd04301">
    <property type="entry name" value="NAT_SF"/>
    <property type="match status" value="1"/>
</dbReference>
<dbReference type="InterPro" id="IPR016181">
    <property type="entry name" value="Acyl_CoA_acyltransferase"/>
</dbReference>
<comment type="caution">
    <text evidence="3">The sequence shown here is derived from an EMBL/GenBank/DDBJ whole genome shotgun (WGS) entry which is preliminary data.</text>
</comment>
<organism evidence="3 4">
    <name type="scientific">Candidatus Caccousia avicola</name>
    <dbReference type="NCBI Taxonomy" id="2840721"/>
    <lineage>
        <taxon>Bacteria</taxon>
        <taxon>Bacillati</taxon>
        <taxon>Bacillota</taxon>
        <taxon>Clostridia</taxon>
        <taxon>Eubacteriales</taxon>
        <taxon>Oscillospiraceae</taxon>
        <taxon>Oscillospiraceae incertae sedis</taxon>
        <taxon>Candidatus Caccousia</taxon>
    </lineage>
</organism>
<dbReference type="Gene3D" id="3.40.630.30">
    <property type="match status" value="1"/>
</dbReference>
<evidence type="ECO:0000256" key="1">
    <source>
        <dbReference type="SAM" id="MobiDB-lite"/>
    </source>
</evidence>
<proteinExistence type="predicted"/>
<dbReference type="InterPro" id="IPR000182">
    <property type="entry name" value="GNAT_dom"/>
</dbReference>
<reference evidence="3" key="2">
    <citation type="journal article" date="2021" name="PeerJ">
        <title>Extensive microbial diversity within the chicken gut microbiome revealed by metagenomics and culture.</title>
        <authorList>
            <person name="Gilroy R."/>
            <person name="Ravi A."/>
            <person name="Getino M."/>
            <person name="Pursley I."/>
            <person name="Horton D.L."/>
            <person name="Alikhan N.F."/>
            <person name="Baker D."/>
            <person name="Gharbi K."/>
            <person name="Hall N."/>
            <person name="Watson M."/>
            <person name="Adriaenssens E.M."/>
            <person name="Foster-Nyarko E."/>
            <person name="Jarju S."/>
            <person name="Secka A."/>
            <person name="Antonio M."/>
            <person name="Oren A."/>
            <person name="Chaudhuri R.R."/>
            <person name="La Ragione R."/>
            <person name="Hildebrand F."/>
            <person name="Pallen M.J."/>
        </authorList>
    </citation>
    <scope>NUCLEOTIDE SEQUENCE</scope>
    <source>
        <strain evidence="3">ChiSxjej1B13-7958</strain>
    </source>
</reference>
<sequence>MIITTIDPKNEAVFADLIPEDLFEKMKLPSVFALGAIAEEEQRTAGVLLFSVEEGVSGEEELIVATLLWLYVTPSYRGTGAADLLMETFWDVMDKSGVENILCDVPISEEYNELCAYLESWGFQFFLWDQYELTVQLQDFLELPALKGKPGAGIKPLRMVDKADFRRFLDRVRMLPGVLQELPEISSAYEEDVSCVHMDDMGIDGALLVQKTSSGTLEVLLFRALSNQQQNMGMLARYSLGAAVEKYSPETPVHFVCRLEAMANVIDKMFPDASPLLVRRGCYYNGPEGPEMEEETEAAEEEAETEE</sequence>
<feature type="region of interest" description="Disordered" evidence="1">
    <location>
        <begin position="287"/>
        <end position="307"/>
    </location>
</feature>
<accession>A0A9D1AN21</accession>
<name>A0A9D1AN21_9FIRM</name>
<evidence type="ECO:0000259" key="2">
    <source>
        <dbReference type="PROSITE" id="PS51186"/>
    </source>
</evidence>
<gene>
    <name evidence="3" type="ORF">IAB89_06130</name>
</gene>
<dbReference type="SUPFAM" id="SSF55729">
    <property type="entry name" value="Acyl-CoA N-acyltransferases (Nat)"/>
    <property type="match status" value="1"/>
</dbReference>
<reference evidence="3" key="1">
    <citation type="submission" date="2020-10" db="EMBL/GenBank/DDBJ databases">
        <authorList>
            <person name="Gilroy R."/>
        </authorList>
    </citation>
    <scope>NUCLEOTIDE SEQUENCE</scope>
    <source>
        <strain evidence="3">ChiSxjej1B13-7958</strain>
    </source>
</reference>
<dbReference type="Pfam" id="PF00583">
    <property type="entry name" value="Acetyltransf_1"/>
    <property type="match status" value="1"/>
</dbReference>
<dbReference type="AlphaFoldDB" id="A0A9D1AN21"/>
<dbReference type="PROSITE" id="PS51186">
    <property type="entry name" value="GNAT"/>
    <property type="match status" value="1"/>
</dbReference>
<evidence type="ECO:0000313" key="3">
    <source>
        <dbReference type="EMBL" id="HIR47223.1"/>
    </source>
</evidence>
<feature type="domain" description="N-acetyltransferase" evidence="2">
    <location>
        <begin position="1"/>
        <end position="142"/>
    </location>
</feature>
<feature type="compositionally biased region" description="Acidic residues" evidence="1">
    <location>
        <begin position="290"/>
        <end position="307"/>
    </location>
</feature>